<organism evidence="2 3">
    <name type="scientific">Streptomyces pakalii</name>
    <dbReference type="NCBI Taxonomy" id="3036494"/>
    <lineage>
        <taxon>Bacteria</taxon>
        <taxon>Bacillati</taxon>
        <taxon>Actinomycetota</taxon>
        <taxon>Actinomycetes</taxon>
        <taxon>Kitasatosporales</taxon>
        <taxon>Streptomycetaceae</taxon>
        <taxon>Streptomyces</taxon>
    </lineage>
</organism>
<evidence type="ECO:0000313" key="3">
    <source>
        <dbReference type="Proteomes" id="UP001237194"/>
    </source>
</evidence>
<comment type="caution">
    <text evidence="2">The sequence shown here is derived from an EMBL/GenBank/DDBJ whole genome shotgun (WGS) entry which is preliminary data.</text>
</comment>
<name>A0ABT7DC22_9ACTN</name>
<dbReference type="Pfam" id="PF06114">
    <property type="entry name" value="Peptidase_M78"/>
    <property type="match status" value="1"/>
</dbReference>
<reference evidence="2 3" key="1">
    <citation type="submission" date="2023-04" db="EMBL/GenBank/DDBJ databases">
        <title>A novel species of the genus Streptomyces: Streptomyces pakalii sp. nov. isolated from a Mexican soil jungle.</title>
        <authorList>
            <person name="Chavez-Hernandez M.A."/>
            <person name="Ortiz-Alvarez J."/>
            <person name="Villa-Tanaca L."/>
            <person name="Hernandez-Rodriguez C."/>
        </authorList>
    </citation>
    <scope>NUCLEOTIDE SEQUENCE [LARGE SCALE GENOMIC DNA]</scope>
    <source>
        <strain evidence="2 3">ENCB-J15</strain>
    </source>
</reference>
<dbReference type="Proteomes" id="UP001237194">
    <property type="component" value="Unassembled WGS sequence"/>
</dbReference>
<dbReference type="Gene3D" id="1.10.10.2910">
    <property type="match status" value="1"/>
</dbReference>
<dbReference type="RefSeq" id="WP_283897800.1">
    <property type="nucleotide sequence ID" value="NZ_JARWAF010000011.1"/>
</dbReference>
<dbReference type="InterPro" id="IPR010359">
    <property type="entry name" value="IrrE_HExxH"/>
</dbReference>
<dbReference type="EMBL" id="JARWAF010000011">
    <property type="protein sequence ID" value="MDJ1643363.1"/>
    <property type="molecule type" value="Genomic_DNA"/>
</dbReference>
<protein>
    <submittedName>
        <fullName evidence="2">ImmA/IrrE family metallo-endopeptidase</fullName>
    </submittedName>
</protein>
<sequence length="296" mass="32875">MAEVDALTSFAEMACELLESLSKYATHPPLRIPPKVRSGITPEEAARLTRGALDLPEEDPIPHVIHAVERAGIPVLVADVALPDARHDAYSVWGGDFHEQPLVVARPVNSWERVRWSVAHELGHLVLHRGATGEVDEEEANRFANELLYPAKMLFREWPEAPTLTSLMPLKQRWQISLAALIKHAQGNGLIEDYRVTGLFKQLSARKDPNTGVTWRIQEPGWADQQPERPRLISAMAERGLEQYPSAALFSSLTGWAADLMENVVAGQRSAPAVEQMRSKRSTDSAPDNVIALRRA</sequence>
<gene>
    <name evidence="2" type="ORF">P5W92_23560</name>
</gene>
<accession>A0ABT7DC22</accession>
<evidence type="ECO:0000259" key="1">
    <source>
        <dbReference type="Pfam" id="PF06114"/>
    </source>
</evidence>
<dbReference type="PANTHER" id="PTHR43236:SF1">
    <property type="entry name" value="BLL7220 PROTEIN"/>
    <property type="match status" value="1"/>
</dbReference>
<proteinExistence type="predicted"/>
<dbReference type="PANTHER" id="PTHR43236">
    <property type="entry name" value="ANTITOXIN HIGA1"/>
    <property type="match status" value="1"/>
</dbReference>
<feature type="domain" description="IrrE N-terminal-like" evidence="1">
    <location>
        <begin position="69"/>
        <end position="181"/>
    </location>
</feature>
<dbReference type="InterPro" id="IPR052345">
    <property type="entry name" value="Rad_response_metalloprotease"/>
</dbReference>
<keyword evidence="3" id="KW-1185">Reference proteome</keyword>
<evidence type="ECO:0000313" key="2">
    <source>
        <dbReference type="EMBL" id="MDJ1643363.1"/>
    </source>
</evidence>